<feature type="compositionally biased region" description="Basic and acidic residues" evidence="1">
    <location>
        <begin position="53"/>
        <end position="63"/>
    </location>
</feature>
<protein>
    <submittedName>
        <fullName evidence="2">Uncharacterized protein</fullName>
    </submittedName>
</protein>
<evidence type="ECO:0000256" key="1">
    <source>
        <dbReference type="SAM" id="MobiDB-lite"/>
    </source>
</evidence>
<sequence length="314" mass="37287">MTERFCKIERERRGSMGDIVKFMKRKREGEGNEEGEGKIENVFRSSKKTVRSPGEKGGDGGMKELLKEMRRDEMREGLLGVRKEIREVMERQKEWMKKEERVERMKGELKEREEKWEREKGEMVERLKEMERELEEMRIGGGEREEVKGGKGDREEIGEREGREGLMERIRRLERKSEWREREERRKNIIIKGVEGENGEIEGKIIQILGSVEAGVMVHKVRELKTGRQARGWMGMITMGNVEDKGKILRSKGKLRGREIWIEEDLTWQERKMRQVLRKEGGKAKMGQGGLWIEGVWWKWDEEREELRDGRGRK</sequence>
<name>A0A151IY08_9HYME</name>
<keyword evidence="3" id="KW-1185">Reference proteome</keyword>
<dbReference type="Proteomes" id="UP000078492">
    <property type="component" value="Unassembled WGS sequence"/>
</dbReference>
<organism evidence="2 3">
    <name type="scientific">Trachymyrmex cornetzi</name>
    <dbReference type="NCBI Taxonomy" id="471704"/>
    <lineage>
        <taxon>Eukaryota</taxon>
        <taxon>Metazoa</taxon>
        <taxon>Ecdysozoa</taxon>
        <taxon>Arthropoda</taxon>
        <taxon>Hexapoda</taxon>
        <taxon>Insecta</taxon>
        <taxon>Pterygota</taxon>
        <taxon>Neoptera</taxon>
        <taxon>Endopterygota</taxon>
        <taxon>Hymenoptera</taxon>
        <taxon>Apocrita</taxon>
        <taxon>Aculeata</taxon>
        <taxon>Formicoidea</taxon>
        <taxon>Formicidae</taxon>
        <taxon>Myrmicinae</taxon>
        <taxon>Trachymyrmex</taxon>
    </lineage>
</organism>
<reference evidence="2 3" key="1">
    <citation type="submission" date="2015-09" db="EMBL/GenBank/DDBJ databases">
        <title>Trachymyrmex cornetzi WGS genome.</title>
        <authorList>
            <person name="Nygaard S."/>
            <person name="Hu H."/>
            <person name="Boomsma J."/>
            <person name="Zhang G."/>
        </authorList>
    </citation>
    <scope>NUCLEOTIDE SEQUENCE [LARGE SCALE GENOMIC DNA]</scope>
    <source>
        <strain evidence="2">Tcor2-1</strain>
        <tissue evidence="2">Whole body</tissue>
    </source>
</reference>
<accession>A0A151IY08</accession>
<gene>
    <name evidence="2" type="ORF">ALC57_14625</name>
</gene>
<proteinExistence type="predicted"/>
<feature type="region of interest" description="Disordered" evidence="1">
    <location>
        <begin position="138"/>
        <end position="157"/>
    </location>
</feature>
<evidence type="ECO:0000313" key="2">
    <source>
        <dbReference type="EMBL" id="KYN13181.1"/>
    </source>
</evidence>
<evidence type="ECO:0000313" key="3">
    <source>
        <dbReference type="Proteomes" id="UP000078492"/>
    </source>
</evidence>
<dbReference type="EMBL" id="KQ980783">
    <property type="protein sequence ID" value="KYN13181.1"/>
    <property type="molecule type" value="Genomic_DNA"/>
</dbReference>
<feature type="region of interest" description="Disordered" evidence="1">
    <location>
        <begin position="24"/>
        <end position="63"/>
    </location>
</feature>
<feature type="compositionally biased region" description="Basic and acidic residues" evidence="1">
    <location>
        <begin position="27"/>
        <end position="41"/>
    </location>
</feature>
<dbReference type="AlphaFoldDB" id="A0A151IY08"/>